<gene>
    <name evidence="1" type="ORF">ACPOL_6296</name>
</gene>
<accession>A0A2Z5G8D0</accession>
<evidence type="ECO:0000313" key="1">
    <source>
        <dbReference type="EMBL" id="AXC15532.1"/>
    </source>
</evidence>
<organism evidence="1 2">
    <name type="scientific">Acidisarcina polymorpha</name>
    <dbReference type="NCBI Taxonomy" id="2211140"/>
    <lineage>
        <taxon>Bacteria</taxon>
        <taxon>Pseudomonadati</taxon>
        <taxon>Acidobacteriota</taxon>
        <taxon>Terriglobia</taxon>
        <taxon>Terriglobales</taxon>
        <taxon>Acidobacteriaceae</taxon>
        <taxon>Acidisarcina</taxon>
    </lineage>
</organism>
<dbReference type="KEGG" id="abas:ACPOL_6296"/>
<protein>
    <submittedName>
        <fullName evidence="1">Uncharacterized protein</fullName>
    </submittedName>
</protein>
<proteinExistence type="predicted"/>
<keyword evidence="2" id="KW-1185">Reference proteome</keyword>
<sequence>MSVIIILLLHSKRWMMQRREAANQNLPWSGCFLPSCVVGTLLHSKVHGH</sequence>
<reference evidence="1 2" key="1">
    <citation type="journal article" date="2018" name="Front. Microbiol.">
        <title>Hydrolytic Capabilities as a Key to Environmental Success: Chitinolytic and Cellulolytic Acidobacteria From Acidic Sub-arctic Soils and Boreal Peatlands.</title>
        <authorList>
            <person name="Belova S.E."/>
            <person name="Ravin N.V."/>
            <person name="Pankratov T.A."/>
            <person name="Rakitin A.L."/>
            <person name="Ivanova A.A."/>
            <person name="Beletsky A.V."/>
            <person name="Mardanov A.V."/>
            <person name="Sinninghe Damste J.S."/>
            <person name="Dedysh S.N."/>
        </authorList>
    </citation>
    <scope>NUCLEOTIDE SEQUENCE [LARGE SCALE GENOMIC DNA]</scope>
    <source>
        <strain evidence="1 2">SBC82</strain>
    </source>
</reference>
<dbReference type="EMBL" id="CP030840">
    <property type="protein sequence ID" value="AXC15532.1"/>
    <property type="molecule type" value="Genomic_DNA"/>
</dbReference>
<dbReference type="AlphaFoldDB" id="A0A2Z5G8D0"/>
<dbReference type="Proteomes" id="UP000253606">
    <property type="component" value="Chromosome"/>
</dbReference>
<evidence type="ECO:0000313" key="2">
    <source>
        <dbReference type="Proteomes" id="UP000253606"/>
    </source>
</evidence>
<name>A0A2Z5G8D0_9BACT</name>